<evidence type="ECO:0000313" key="5">
    <source>
        <dbReference type="Proteomes" id="UP000319731"/>
    </source>
</evidence>
<gene>
    <name evidence="4" type="ORF">SmJEL517_g00765</name>
</gene>
<organism evidence="4 5">
    <name type="scientific">Synchytrium microbalum</name>
    <dbReference type="NCBI Taxonomy" id="1806994"/>
    <lineage>
        <taxon>Eukaryota</taxon>
        <taxon>Fungi</taxon>
        <taxon>Fungi incertae sedis</taxon>
        <taxon>Chytridiomycota</taxon>
        <taxon>Chytridiomycota incertae sedis</taxon>
        <taxon>Chytridiomycetes</taxon>
        <taxon>Synchytriales</taxon>
        <taxon>Synchytriaceae</taxon>
        <taxon>Synchytrium</taxon>
    </lineage>
</organism>
<dbReference type="EMBL" id="QEAO01000002">
    <property type="protein sequence ID" value="TPX37462.1"/>
    <property type="molecule type" value="Genomic_DNA"/>
</dbReference>
<evidence type="ECO:0000256" key="2">
    <source>
        <dbReference type="SAM" id="Phobius"/>
    </source>
</evidence>
<dbReference type="GO" id="GO:0016787">
    <property type="term" value="F:hydrolase activity"/>
    <property type="evidence" value="ECO:0007669"/>
    <property type="project" value="UniProtKB-KW"/>
</dbReference>
<dbReference type="GeneID" id="42001991"/>
<dbReference type="InterPro" id="IPR049492">
    <property type="entry name" value="BD-FAE-like_dom"/>
</dbReference>
<keyword evidence="1" id="KW-0378">Hydrolase</keyword>
<protein>
    <recommendedName>
        <fullName evidence="3">BD-FAE-like domain-containing protein</fullName>
    </recommendedName>
</protein>
<evidence type="ECO:0000313" key="4">
    <source>
        <dbReference type="EMBL" id="TPX37462.1"/>
    </source>
</evidence>
<evidence type="ECO:0000259" key="3">
    <source>
        <dbReference type="Pfam" id="PF20434"/>
    </source>
</evidence>
<keyword evidence="2" id="KW-0472">Membrane</keyword>
<dbReference type="Pfam" id="PF20434">
    <property type="entry name" value="BD-FAE"/>
    <property type="match status" value="1"/>
</dbReference>
<sequence>MLCISCIAAFNFGVIQIVTIGLIVWAIRPTYPKSFLVRQFEMASGVLVTEGPLVLANMSLFTIAVAGFFGVFQFRLVFTLTDLNASINDFNSLGRFFLGLAAVKLFVYPLLHLNGYASKAEAEAQVKKMYASMSTYRATSDGADDLPVIAPAAPVFVTSATIPVWVPWNVKVNQDSKIGTYPFMIIVDHLTVNIVTYATDEEMRSAGRIGASYLKLDVITPNKGSITHLKPVFVYIHGGAWSVGSKNPTIPGVYHMATKGWVVVNINYRMYPLVNYPTHLIDCKRAMRWVKQNISSYGGDPEFVTVGGGSAGAHLAAVLALSSDRPAYQPGFEDVDLSVKACVAYYMPCDVTSRIDSSGVESTERGFPEWFAKVLCGFRSYEENYEYLKYDHSPIHMLERQATSPKGIPPFFLVHGTLDNLVAVELSQKFKKRCQELGGRCYFLELKGAHHAFDVLQSPRSRYSFWAMEQFLESVYDRRRRRLHVL</sequence>
<dbReference type="Gene3D" id="3.40.50.1820">
    <property type="entry name" value="alpha/beta hydrolase"/>
    <property type="match status" value="1"/>
</dbReference>
<feature type="domain" description="BD-FAE-like" evidence="3">
    <location>
        <begin position="216"/>
        <end position="432"/>
    </location>
</feature>
<dbReference type="AlphaFoldDB" id="A0A507CCX0"/>
<dbReference type="PANTHER" id="PTHR48081">
    <property type="entry name" value="AB HYDROLASE SUPERFAMILY PROTEIN C4A8.06C"/>
    <property type="match status" value="1"/>
</dbReference>
<keyword evidence="2" id="KW-0812">Transmembrane</keyword>
<feature type="transmembrane region" description="Helical" evidence="2">
    <location>
        <begin position="93"/>
        <end position="111"/>
    </location>
</feature>
<dbReference type="SUPFAM" id="SSF53474">
    <property type="entry name" value="alpha/beta-Hydrolases"/>
    <property type="match status" value="1"/>
</dbReference>
<dbReference type="InterPro" id="IPR029058">
    <property type="entry name" value="AB_hydrolase_fold"/>
</dbReference>
<dbReference type="Proteomes" id="UP000319731">
    <property type="component" value="Unassembled WGS sequence"/>
</dbReference>
<feature type="transmembrane region" description="Helical" evidence="2">
    <location>
        <begin position="7"/>
        <end position="27"/>
    </location>
</feature>
<keyword evidence="5" id="KW-1185">Reference proteome</keyword>
<dbReference type="RefSeq" id="XP_031027373.1">
    <property type="nucleotide sequence ID" value="XM_031166694.1"/>
</dbReference>
<dbReference type="PANTHER" id="PTHR48081:SF33">
    <property type="entry name" value="KYNURENINE FORMAMIDASE"/>
    <property type="match status" value="1"/>
</dbReference>
<dbReference type="STRING" id="1806994.A0A507CCX0"/>
<proteinExistence type="predicted"/>
<dbReference type="InterPro" id="IPR050300">
    <property type="entry name" value="GDXG_lipolytic_enzyme"/>
</dbReference>
<keyword evidence="2" id="KW-1133">Transmembrane helix</keyword>
<name>A0A507CCX0_9FUNG</name>
<evidence type="ECO:0000256" key="1">
    <source>
        <dbReference type="ARBA" id="ARBA00022801"/>
    </source>
</evidence>
<feature type="transmembrane region" description="Helical" evidence="2">
    <location>
        <begin position="53"/>
        <end position="72"/>
    </location>
</feature>
<accession>A0A507CCX0</accession>
<comment type="caution">
    <text evidence="4">The sequence shown here is derived from an EMBL/GenBank/DDBJ whole genome shotgun (WGS) entry which is preliminary data.</text>
</comment>
<reference evidence="4 5" key="1">
    <citation type="journal article" date="2019" name="Sci. Rep.">
        <title>Comparative genomics of chytrid fungi reveal insights into the obligate biotrophic and pathogenic lifestyle of Synchytrium endobioticum.</title>
        <authorList>
            <person name="van de Vossenberg B.T.L.H."/>
            <person name="Warris S."/>
            <person name="Nguyen H.D.T."/>
            <person name="van Gent-Pelzer M.P.E."/>
            <person name="Joly D.L."/>
            <person name="van de Geest H.C."/>
            <person name="Bonants P.J.M."/>
            <person name="Smith D.S."/>
            <person name="Levesque C.A."/>
            <person name="van der Lee T.A.J."/>
        </authorList>
    </citation>
    <scope>NUCLEOTIDE SEQUENCE [LARGE SCALE GENOMIC DNA]</scope>
    <source>
        <strain evidence="4 5">JEL517</strain>
    </source>
</reference>
<dbReference type="OrthoDB" id="19653at2759"/>